<proteinExistence type="inferred from homology"/>
<evidence type="ECO:0000313" key="6">
    <source>
        <dbReference type="EMBL" id="CAG8348658.1"/>
    </source>
</evidence>
<dbReference type="AlphaFoldDB" id="A0A9W4IQG1"/>
<evidence type="ECO:0000313" key="7">
    <source>
        <dbReference type="Proteomes" id="UP001152646"/>
    </source>
</evidence>
<feature type="domain" description="Gamma-glutamylcyclotransferase AIG2-like" evidence="5">
    <location>
        <begin position="66"/>
        <end position="184"/>
    </location>
</feature>
<dbReference type="InterPro" id="IPR009288">
    <property type="entry name" value="AIG2-like_dom"/>
</dbReference>
<evidence type="ECO:0000259" key="5">
    <source>
        <dbReference type="Pfam" id="PF06094"/>
    </source>
</evidence>
<feature type="compositionally biased region" description="Polar residues" evidence="4">
    <location>
        <begin position="1"/>
        <end position="10"/>
    </location>
</feature>
<comment type="caution">
    <text evidence="6">The sequence shown here is derived from an EMBL/GenBank/DDBJ whole genome shotgun (WGS) entry which is preliminary data.</text>
</comment>
<dbReference type="PANTHER" id="PTHR31544">
    <property type="entry name" value="AIG2-LIKE PROTEIN D"/>
    <property type="match status" value="1"/>
</dbReference>
<feature type="region of interest" description="Disordered" evidence="4">
    <location>
        <begin position="1"/>
        <end position="66"/>
    </location>
</feature>
<dbReference type="InterPro" id="IPR013024">
    <property type="entry name" value="GGCT-like"/>
</dbReference>
<evidence type="ECO:0000256" key="3">
    <source>
        <dbReference type="ARBA" id="ARBA00030602"/>
    </source>
</evidence>
<feature type="compositionally biased region" description="Polar residues" evidence="4">
    <location>
        <begin position="39"/>
        <end position="51"/>
    </location>
</feature>
<protein>
    <recommendedName>
        <fullName evidence="3">Putative gamma-glutamylcyclotransferase</fullName>
    </recommendedName>
</protein>
<organism evidence="6 7">
    <name type="scientific">Penicillium salamii</name>
    <dbReference type="NCBI Taxonomy" id="1612424"/>
    <lineage>
        <taxon>Eukaryota</taxon>
        <taxon>Fungi</taxon>
        <taxon>Dikarya</taxon>
        <taxon>Ascomycota</taxon>
        <taxon>Pezizomycotina</taxon>
        <taxon>Eurotiomycetes</taxon>
        <taxon>Eurotiomycetidae</taxon>
        <taxon>Eurotiales</taxon>
        <taxon>Aspergillaceae</taxon>
        <taxon>Penicillium</taxon>
    </lineage>
</organism>
<gene>
    <name evidence="6" type="ORF">PSALAMII_LOCUS3134</name>
</gene>
<dbReference type="EMBL" id="CAJVPA010000111">
    <property type="protein sequence ID" value="CAG8348658.1"/>
    <property type="molecule type" value="Genomic_DNA"/>
</dbReference>
<sequence>MSLNSLSQDSMPEKNTPPPPPPPPVNLSSKIAPAVLKMRTTSPSKHFTSQARSEDPDPGPAPTGPYFFYGSLQDPGLLRHILGLEDNPTFRPAQLNGFKCRLWGQYPALLSGDPDDTVTGAVYEVQTVHHAERLASYETASYQAIPCAAQYTDCESLSQLQAHVFLFVGNSRDLSDRSFDLDRWLER</sequence>
<dbReference type="PANTHER" id="PTHR31544:SF4">
    <property type="entry name" value="GAMMA-GLUTAMYLCYCLOTRANSFERASE-RELATED"/>
    <property type="match status" value="1"/>
</dbReference>
<dbReference type="CDD" id="cd06661">
    <property type="entry name" value="GGCT_like"/>
    <property type="match status" value="1"/>
</dbReference>
<dbReference type="SUPFAM" id="SSF110857">
    <property type="entry name" value="Gamma-glutamyl cyclotransferase-like"/>
    <property type="match status" value="1"/>
</dbReference>
<evidence type="ECO:0000256" key="2">
    <source>
        <dbReference type="ARBA" id="ARBA00022679"/>
    </source>
</evidence>
<accession>A0A9W4IQG1</accession>
<dbReference type="InterPro" id="IPR036568">
    <property type="entry name" value="GGCT-like_sf"/>
</dbReference>
<dbReference type="Pfam" id="PF06094">
    <property type="entry name" value="GGACT"/>
    <property type="match status" value="1"/>
</dbReference>
<evidence type="ECO:0000256" key="1">
    <source>
        <dbReference type="ARBA" id="ARBA00008861"/>
    </source>
</evidence>
<dbReference type="InterPro" id="IPR045038">
    <property type="entry name" value="AIG2-like"/>
</dbReference>
<name>A0A9W4IQG1_9EURO</name>
<evidence type="ECO:0000256" key="4">
    <source>
        <dbReference type="SAM" id="MobiDB-lite"/>
    </source>
</evidence>
<feature type="compositionally biased region" description="Pro residues" evidence="4">
    <location>
        <begin position="15"/>
        <end position="25"/>
    </location>
</feature>
<dbReference type="OrthoDB" id="3262926at2759"/>
<dbReference type="Proteomes" id="UP001152646">
    <property type="component" value="Unassembled WGS sequence"/>
</dbReference>
<comment type="similarity">
    <text evidence="1">Belongs to the gamma-glutamylcyclotransferase family.</text>
</comment>
<keyword evidence="2" id="KW-0808">Transferase</keyword>
<dbReference type="Gene3D" id="3.10.490.10">
    <property type="entry name" value="Gamma-glutamyl cyclotransferase-like"/>
    <property type="match status" value="1"/>
</dbReference>
<dbReference type="GO" id="GO:0016740">
    <property type="term" value="F:transferase activity"/>
    <property type="evidence" value="ECO:0007669"/>
    <property type="project" value="UniProtKB-KW"/>
</dbReference>
<reference evidence="6" key="1">
    <citation type="submission" date="2021-07" db="EMBL/GenBank/DDBJ databases">
        <authorList>
            <person name="Branca A.L. A."/>
        </authorList>
    </citation>
    <scope>NUCLEOTIDE SEQUENCE</scope>
</reference>